<keyword evidence="2" id="KW-1185">Reference proteome</keyword>
<protein>
    <submittedName>
        <fullName evidence="1">Uncharacterized protein</fullName>
    </submittedName>
</protein>
<accession>A0A1H8AQ47</accession>
<dbReference type="STRING" id="1166340.SAMN05192583_1013"/>
<dbReference type="EMBL" id="FOCF01000002">
    <property type="protein sequence ID" value="SEM72841.1"/>
    <property type="molecule type" value="Genomic_DNA"/>
</dbReference>
<name>A0A1H8AQ47_9SPHN</name>
<sequence length="157" mass="17692">MTRFAATTEVSSSRSREEIERTLERYGADQFLYGWQDEAALVGFRMAGRQIRFILQLPKKSDKSFTHHSRGARTPEAALKEWEQAVRQRWRALALVIKAKLEAVESGISVFEDEFLANIVLPTGETAGAWMKPQIADAYRVGTMPALLPMLPAPEEP</sequence>
<dbReference type="AlphaFoldDB" id="A0A1H8AQ47"/>
<gene>
    <name evidence="1" type="ORF">SAMN05192583_1013</name>
</gene>
<dbReference type="OrthoDB" id="7565870at2"/>
<organism evidence="1 2">
    <name type="scientific">Sphingomonas gellani</name>
    <dbReference type="NCBI Taxonomy" id="1166340"/>
    <lineage>
        <taxon>Bacteria</taxon>
        <taxon>Pseudomonadati</taxon>
        <taxon>Pseudomonadota</taxon>
        <taxon>Alphaproteobacteria</taxon>
        <taxon>Sphingomonadales</taxon>
        <taxon>Sphingomonadaceae</taxon>
        <taxon>Sphingomonas</taxon>
    </lineage>
</organism>
<reference evidence="2" key="1">
    <citation type="submission" date="2016-10" db="EMBL/GenBank/DDBJ databases">
        <authorList>
            <person name="Varghese N."/>
            <person name="Submissions S."/>
        </authorList>
    </citation>
    <scope>NUCLEOTIDE SEQUENCE [LARGE SCALE GENOMIC DNA]</scope>
    <source>
        <strain evidence="2">S6-262</strain>
    </source>
</reference>
<evidence type="ECO:0000313" key="1">
    <source>
        <dbReference type="EMBL" id="SEM72841.1"/>
    </source>
</evidence>
<proteinExistence type="predicted"/>
<evidence type="ECO:0000313" key="2">
    <source>
        <dbReference type="Proteomes" id="UP000199206"/>
    </source>
</evidence>
<dbReference type="Proteomes" id="UP000199206">
    <property type="component" value="Unassembled WGS sequence"/>
</dbReference>
<dbReference type="RefSeq" id="WP_093664386.1">
    <property type="nucleotide sequence ID" value="NZ_FOCF01000002.1"/>
</dbReference>